<reference evidence="2" key="1">
    <citation type="submission" date="2020-10" db="EMBL/GenBank/DDBJ databases">
        <title>Connecting structure to function with the recovery of over 1000 high-quality activated sludge metagenome-assembled genomes encoding full-length rRNA genes using long-read sequencing.</title>
        <authorList>
            <person name="Singleton C.M."/>
            <person name="Petriglieri F."/>
            <person name="Kristensen J.M."/>
            <person name="Kirkegaard R.H."/>
            <person name="Michaelsen T.Y."/>
            <person name="Andersen M.H."/>
            <person name="Karst S.M."/>
            <person name="Dueholm M.S."/>
            <person name="Nielsen P.H."/>
            <person name="Albertsen M."/>
        </authorList>
    </citation>
    <scope>NUCLEOTIDE SEQUENCE</scope>
    <source>
        <strain evidence="2">Bjer_18-Q3-R1-45_BAT3C.347</strain>
    </source>
</reference>
<gene>
    <name evidence="2" type="ORF">IPH26_02525</name>
</gene>
<accession>A0A9D7HKF9</accession>
<dbReference type="GO" id="GO:0006935">
    <property type="term" value="P:chemotaxis"/>
    <property type="evidence" value="ECO:0007669"/>
    <property type="project" value="InterPro"/>
</dbReference>
<comment type="caution">
    <text evidence="2">The sequence shown here is derived from an EMBL/GenBank/DDBJ whole genome shotgun (WGS) entry which is preliminary data.</text>
</comment>
<organism evidence="2 3">
    <name type="scientific">Candidatus Methylophosphatis roskildensis</name>
    <dbReference type="NCBI Taxonomy" id="2899263"/>
    <lineage>
        <taxon>Bacteria</taxon>
        <taxon>Pseudomonadati</taxon>
        <taxon>Pseudomonadota</taxon>
        <taxon>Betaproteobacteria</taxon>
        <taxon>Nitrosomonadales</taxon>
        <taxon>Sterolibacteriaceae</taxon>
        <taxon>Candidatus Methylophosphatis</taxon>
    </lineage>
</organism>
<dbReference type="AlphaFoldDB" id="A0A9D7HKF9"/>
<dbReference type="Pfam" id="PF01584">
    <property type="entry name" value="CheW"/>
    <property type="match status" value="1"/>
</dbReference>
<protein>
    <submittedName>
        <fullName evidence="2">Chemotaxis protein CheW</fullName>
    </submittedName>
</protein>
<sequence>MSKKISLREFQENLVQRLTTAQQGQTTHAALGVQAGREFWLVDLTDSGEIVPTPHLSTVPLTQPWFRGLANIRGSLYSVVDFAGFQGGDPTPATSESRLLLIGTRLGLNSAILVSRALGLRNLDELESSPRTDEIRPWVGDAYVDLQGRTWNTLLVRNLVMQPRFLDVGI</sequence>
<name>A0A9D7HKF9_9PROT</name>
<feature type="domain" description="CheW-like" evidence="1">
    <location>
        <begin position="27"/>
        <end position="165"/>
    </location>
</feature>
<dbReference type="SUPFAM" id="SSF50341">
    <property type="entry name" value="CheW-like"/>
    <property type="match status" value="1"/>
</dbReference>
<dbReference type="PROSITE" id="PS50851">
    <property type="entry name" value="CHEW"/>
    <property type="match status" value="1"/>
</dbReference>
<dbReference type="GO" id="GO:0007165">
    <property type="term" value="P:signal transduction"/>
    <property type="evidence" value="ECO:0007669"/>
    <property type="project" value="InterPro"/>
</dbReference>
<proteinExistence type="predicted"/>
<dbReference type="Proteomes" id="UP000807785">
    <property type="component" value="Unassembled WGS sequence"/>
</dbReference>
<dbReference type="InterPro" id="IPR036061">
    <property type="entry name" value="CheW-like_dom_sf"/>
</dbReference>
<dbReference type="Gene3D" id="2.40.50.180">
    <property type="entry name" value="CheA-289, Domain 4"/>
    <property type="match status" value="1"/>
</dbReference>
<evidence type="ECO:0000313" key="3">
    <source>
        <dbReference type="Proteomes" id="UP000807785"/>
    </source>
</evidence>
<dbReference type="EMBL" id="JADJEV010000001">
    <property type="protein sequence ID" value="MBK6971874.1"/>
    <property type="molecule type" value="Genomic_DNA"/>
</dbReference>
<dbReference type="InterPro" id="IPR002545">
    <property type="entry name" value="CheW-lke_dom"/>
</dbReference>
<evidence type="ECO:0000313" key="2">
    <source>
        <dbReference type="EMBL" id="MBK6971874.1"/>
    </source>
</evidence>
<evidence type="ECO:0000259" key="1">
    <source>
        <dbReference type="PROSITE" id="PS50851"/>
    </source>
</evidence>